<evidence type="ECO:0000313" key="3">
    <source>
        <dbReference type="Proteomes" id="UP001172159"/>
    </source>
</evidence>
<name>A0AA40B2X6_9PEZI</name>
<organism evidence="2 3">
    <name type="scientific">Apiosordaria backusii</name>
    <dbReference type="NCBI Taxonomy" id="314023"/>
    <lineage>
        <taxon>Eukaryota</taxon>
        <taxon>Fungi</taxon>
        <taxon>Dikarya</taxon>
        <taxon>Ascomycota</taxon>
        <taxon>Pezizomycotina</taxon>
        <taxon>Sordariomycetes</taxon>
        <taxon>Sordariomycetidae</taxon>
        <taxon>Sordariales</taxon>
        <taxon>Lasiosphaeriaceae</taxon>
        <taxon>Apiosordaria</taxon>
    </lineage>
</organism>
<evidence type="ECO:0000256" key="1">
    <source>
        <dbReference type="SAM" id="MobiDB-lite"/>
    </source>
</evidence>
<dbReference type="EMBL" id="JAUKTV010000010">
    <property type="protein sequence ID" value="KAK0726661.1"/>
    <property type="molecule type" value="Genomic_DNA"/>
</dbReference>
<protein>
    <submittedName>
        <fullName evidence="2">Uncharacterized protein</fullName>
    </submittedName>
</protein>
<evidence type="ECO:0000313" key="2">
    <source>
        <dbReference type="EMBL" id="KAK0726661.1"/>
    </source>
</evidence>
<proteinExistence type="predicted"/>
<feature type="compositionally biased region" description="Polar residues" evidence="1">
    <location>
        <begin position="48"/>
        <end position="63"/>
    </location>
</feature>
<gene>
    <name evidence="2" type="ORF">B0T21DRAFT_350769</name>
</gene>
<dbReference type="AlphaFoldDB" id="A0AA40B2X6"/>
<comment type="caution">
    <text evidence="2">The sequence shown here is derived from an EMBL/GenBank/DDBJ whole genome shotgun (WGS) entry which is preliminary data.</text>
</comment>
<sequence>MDKRVIEYEDNKAEGIMHKSSQQWQPRNLRHLFLDLRQMRGRRGLSAANKQSDRSQVVPSASTIPDGRSGPVTLEWAPPVPSSPVAPPLFPVFGLWHLPQPHAVLVSVLSLAASVCVAVLPFTSGSGACVARIGVGQQTAPRGDFRRGAAVEFAVTHMSCKRPLVAVLILDHQGLFEMFTTTLMTQIVGMAG</sequence>
<feature type="region of interest" description="Disordered" evidence="1">
    <location>
        <begin position="44"/>
        <end position="70"/>
    </location>
</feature>
<accession>A0AA40B2X6</accession>
<keyword evidence="3" id="KW-1185">Reference proteome</keyword>
<dbReference type="Proteomes" id="UP001172159">
    <property type="component" value="Unassembled WGS sequence"/>
</dbReference>
<reference evidence="2" key="1">
    <citation type="submission" date="2023-06" db="EMBL/GenBank/DDBJ databases">
        <title>Genome-scale phylogeny and comparative genomics of the fungal order Sordariales.</title>
        <authorList>
            <consortium name="Lawrence Berkeley National Laboratory"/>
            <person name="Hensen N."/>
            <person name="Bonometti L."/>
            <person name="Westerberg I."/>
            <person name="Brannstrom I.O."/>
            <person name="Guillou S."/>
            <person name="Cros-Aarteil S."/>
            <person name="Calhoun S."/>
            <person name="Haridas S."/>
            <person name="Kuo A."/>
            <person name="Mondo S."/>
            <person name="Pangilinan J."/>
            <person name="Riley R."/>
            <person name="Labutti K."/>
            <person name="Andreopoulos B."/>
            <person name="Lipzen A."/>
            <person name="Chen C."/>
            <person name="Yanf M."/>
            <person name="Daum C."/>
            <person name="Ng V."/>
            <person name="Clum A."/>
            <person name="Steindorff A."/>
            <person name="Ohm R."/>
            <person name="Martin F."/>
            <person name="Silar P."/>
            <person name="Natvig D."/>
            <person name="Lalanne C."/>
            <person name="Gautier V."/>
            <person name="Ament-Velasquez S.L."/>
            <person name="Kruys A."/>
            <person name="Hutchinson M.I."/>
            <person name="Powell A.J."/>
            <person name="Barry K."/>
            <person name="Miller A.N."/>
            <person name="Grigoriev I.V."/>
            <person name="Debuchy R."/>
            <person name="Gladieux P."/>
            <person name="Thoren M.H."/>
            <person name="Johannesson H."/>
        </authorList>
    </citation>
    <scope>NUCLEOTIDE SEQUENCE</scope>
    <source>
        <strain evidence="2">CBS 540.89</strain>
    </source>
</reference>